<dbReference type="EMBL" id="JARKIB010000055">
    <property type="protein sequence ID" value="KAJ7753474.1"/>
    <property type="molecule type" value="Genomic_DNA"/>
</dbReference>
<reference evidence="1" key="1">
    <citation type="submission" date="2023-03" db="EMBL/GenBank/DDBJ databases">
        <title>Massive genome expansion in bonnet fungi (Mycena s.s.) driven by repeated elements and novel gene families across ecological guilds.</title>
        <authorList>
            <consortium name="Lawrence Berkeley National Laboratory"/>
            <person name="Harder C.B."/>
            <person name="Miyauchi S."/>
            <person name="Viragh M."/>
            <person name="Kuo A."/>
            <person name="Thoen E."/>
            <person name="Andreopoulos B."/>
            <person name="Lu D."/>
            <person name="Skrede I."/>
            <person name="Drula E."/>
            <person name="Henrissat B."/>
            <person name="Morin E."/>
            <person name="Kohler A."/>
            <person name="Barry K."/>
            <person name="LaButti K."/>
            <person name="Morin E."/>
            <person name="Salamov A."/>
            <person name="Lipzen A."/>
            <person name="Mereny Z."/>
            <person name="Hegedus B."/>
            <person name="Baldrian P."/>
            <person name="Stursova M."/>
            <person name="Weitz H."/>
            <person name="Taylor A."/>
            <person name="Grigoriev I.V."/>
            <person name="Nagy L.G."/>
            <person name="Martin F."/>
            <person name="Kauserud H."/>
        </authorList>
    </citation>
    <scope>NUCLEOTIDE SEQUENCE</scope>
    <source>
        <strain evidence="1">CBHHK182m</strain>
    </source>
</reference>
<accession>A0AAD7NAC8</accession>
<organism evidence="1 2">
    <name type="scientific">Mycena metata</name>
    <dbReference type="NCBI Taxonomy" id="1033252"/>
    <lineage>
        <taxon>Eukaryota</taxon>
        <taxon>Fungi</taxon>
        <taxon>Dikarya</taxon>
        <taxon>Basidiomycota</taxon>
        <taxon>Agaricomycotina</taxon>
        <taxon>Agaricomycetes</taxon>
        <taxon>Agaricomycetidae</taxon>
        <taxon>Agaricales</taxon>
        <taxon>Marasmiineae</taxon>
        <taxon>Mycenaceae</taxon>
        <taxon>Mycena</taxon>
    </lineage>
</organism>
<dbReference type="Proteomes" id="UP001215598">
    <property type="component" value="Unassembled WGS sequence"/>
</dbReference>
<keyword evidence="2" id="KW-1185">Reference proteome</keyword>
<name>A0AAD7NAC8_9AGAR</name>
<evidence type="ECO:0000313" key="1">
    <source>
        <dbReference type="EMBL" id="KAJ7753474.1"/>
    </source>
</evidence>
<dbReference type="AlphaFoldDB" id="A0AAD7NAC8"/>
<comment type="caution">
    <text evidence="1">The sequence shown here is derived from an EMBL/GenBank/DDBJ whole genome shotgun (WGS) entry which is preliminary data.</text>
</comment>
<proteinExistence type="predicted"/>
<protein>
    <submittedName>
        <fullName evidence="1">Uncharacterized protein</fullName>
    </submittedName>
</protein>
<gene>
    <name evidence="1" type="ORF">B0H16DRAFT_1459373</name>
</gene>
<evidence type="ECO:0000313" key="2">
    <source>
        <dbReference type="Proteomes" id="UP001215598"/>
    </source>
</evidence>
<sequence>MPIQPGHEEFTLFMLEDFLPSNPCATCMLHKRDCAVRTWGRACVPCERSLDKTCFLLDPENWKRFWEDHGDNLEGTAILGRDRYTYAELQEHVPAAFAWLRRAYFNRVRRHVKEGLLKFEEPARVMALFDTYREMDVGISFLNLIAARLVTLTPLHLLPKIARATPRYAEVSSMLISRNPRGSCNNCVKRNRGCSFDCWAVSCRECDIAGNSGCTFAQLEEFQEFAMADDYQTAERLRCVLDNGANITLEHYQSLYPAVPEYFQATAIVNQYKSFTAYRNIIDSLDARAVASLLDIGTRFGLSAELQELLRGRIYRHNNSCQVFERVYLNGPPAHIVWDSIEETPAGTSAESDEIPALIDASLDFGSI</sequence>